<comment type="caution">
    <text evidence="2">The sequence shown here is derived from an EMBL/GenBank/DDBJ whole genome shotgun (WGS) entry which is preliminary data.</text>
</comment>
<dbReference type="CDD" id="cd00448">
    <property type="entry name" value="YjgF_YER057c_UK114_family"/>
    <property type="match status" value="1"/>
</dbReference>
<sequence length="177" mass="18466">MAQRGARWIVAARSVIPSGVLEMSARRSPGTGGCRPLRHISYFRAVDGVPAPGAFSRATVHNGLVYVSGTGADNDTAGGAVPEMTAAEETLRALENVATILRATGSSPDQIVSASMLLSNRDDYAECNAAYVDFFSKHGGPELPARSTALWGVPTTAKVAFSVVAVQPDPSAAQYTE</sequence>
<evidence type="ECO:0000256" key="1">
    <source>
        <dbReference type="ARBA" id="ARBA00010552"/>
    </source>
</evidence>
<protein>
    <recommendedName>
        <fullName evidence="4">RidA family protein</fullName>
    </recommendedName>
</protein>
<evidence type="ECO:0000313" key="3">
    <source>
        <dbReference type="Proteomes" id="UP001189429"/>
    </source>
</evidence>
<evidence type="ECO:0008006" key="4">
    <source>
        <dbReference type="Google" id="ProtNLM"/>
    </source>
</evidence>
<keyword evidence="3" id="KW-1185">Reference proteome</keyword>
<evidence type="ECO:0000313" key="2">
    <source>
        <dbReference type="EMBL" id="CAK0860391.1"/>
    </source>
</evidence>
<organism evidence="2 3">
    <name type="scientific">Prorocentrum cordatum</name>
    <dbReference type="NCBI Taxonomy" id="2364126"/>
    <lineage>
        <taxon>Eukaryota</taxon>
        <taxon>Sar</taxon>
        <taxon>Alveolata</taxon>
        <taxon>Dinophyceae</taxon>
        <taxon>Prorocentrales</taxon>
        <taxon>Prorocentraceae</taxon>
        <taxon>Prorocentrum</taxon>
    </lineage>
</organism>
<dbReference type="EMBL" id="CAUYUJ010015973">
    <property type="protein sequence ID" value="CAK0860391.1"/>
    <property type="molecule type" value="Genomic_DNA"/>
</dbReference>
<accession>A0ABN9UKX6</accession>
<dbReference type="Gene3D" id="3.30.1330.40">
    <property type="entry name" value="RutC-like"/>
    <property type="match status" value="1"/>
</dbReference>
<dbReference type="PANTHER" id="PTHR11803:SF58">
    <property type="entry name" value="PROTEIN HMF1-RELATED"/>
    <property type="match status" value="1"/>
</dbReference>
<gene>
    <name evidence="2" type="ORF">PCOR1329_LOCUS49376</name>
</gene>
<dbReference type="SUPFAM" id="SSF55298">
    <property type="entry name" value="YjgF-like"/>
    <property type="match status" value="1"/>
</dbReference>
<dbReference type="InterPro" id="IPR006175">
    <property type="entry name" value="YjgF/YER057c/UK114"/>
</dbReference>
<comment type="similarity">
    <text evidence="1">Belongs to the RutC family.</text>
</comment>
<reference evidence="2" key="1">
    <citation type="submission" date="2023-10" db="EMBL/GenBank/DDBJ databases">
        <authorList>
            <person name="Chen Y."/>
            <person name="Shah S."/>
            <person name="Dougan E. K."/>
            <person name="Thang M."/>
            <person name="Chan C."/>
        </authorList>
    </citation>
    <scope>NUCLEOTIDE SEQUENCE [LARGE SCALE GENOMIC DNA]</scope>
</reference>
<dbReference type="InterPro" id="IPR035959">
    <property type="entry name" value="RutC-like_sf"/>
</dbReference>
<dbReference type="Proteomes" id="UP001189429">
    <property type="component" value="Unassembled WGS sequence"/>
</dbReference>
<dbReference type="PANTHER" id="PTHR11803">
    <property type="entry name" value="2-IMINOBUTANOATE/2-IMINOPROPANOATE DEAMINASE RIDA"/>
    <property type="match status" value="1"/>
</dbReference>
<name>A0ABN9UKX6_9DINO</name>
<dbReference type="Pfam" id="PF01042">
    <property type="entry name" value="Ribonuc_L-PSP"/>
    <property type="match status" value="1"/>
</dbReference>
<proteinExistence type="inferred from homology"/>